<evidence type="ECO:0000256" key="4">
    <source>
        <dbReference type="ARBA" id="ARBA00032976"/>
    </source>
</evidence>
<dbReference type="PANTHER" id="PTHR43123:SF4">
    <property type="entry name" value="POLYSACCHARIDE DEACETYLASE"/>
    <property type="match status" value="1"/>
</dbReference>
<evidence type="ECO:0000313" key="6">
    <source>
        <dbReference type="EMBL" id="SHI92990.1"/>
    </source>
</evidence>
<evidence type="ECO:0000259" key="5">
    <source>
        <dbReference type="Pfam" id="PF01522"/>
    </source>
</evidence>
<dbReference type="PANTHER" id="PTHR43123">
    <property type="entry name" value="POLYSACCHARIDE DEACETYLASE-RELATED"/>
    <property type="match status" value="1"/>
</dbReference>
<evidence type="ECO:0000256" key="2">
    <source>
        <dbReference type="ARBA" id="ARBA00010973"/>
    </source>
</evidence>
<evidence type="ECO:0000313" key="7">
    <source>
        <dbReference type="Proteomes" id="UP000184387"/>
    </source>
</evidence>
<dbReference type="STRING" id="198092.SAMN02745194_01406"/>
<accession>A0A1M6F5P2</accession>
<feature type="domain" description="NodB homology" evidence="5">
    <location>
        <begin position="79"/>
        <end position="189"/>
    </location>
</feature>
<dbReference type="InterPro" id="IPR002509">
    <property type="entry name" value="NODB_dom"/>
</dbReference>
<dbReference type="Pfam" id="PF01522">
    <property type="entry name" value="Polysacc_deac_1"/>
    <property type="match status" value="1"/>
</dbReference>
<dbReference type="GO" id="GO:0005975">
    <property type="term" value="P:carbohydrate metabolic process"/>
    <property type="evidence" value="ECO:0007669"/>
    <property type="project" value="InterPro"/>
</dbReference>
<gene>
    <name evidence="6" type="ORF">SAMN02745194_01406</name>
</gene>
<dbReference type="SUPFAM" id="SSF88713">
    <property type="entry name" value="Glycoside hydrolase/deacetylase"/>
    <property type="match status" value="1"/>
</dbReference>
<proteinExistence type="inferred from homology"/>
<dbReference type="RefSeq" id="WP_338141774.1">
    <property type="nucleotide sequence ID" value="NZ_FQZF01000006.1"/>
</dbReference>
<evidence type="ECO:0000256" key="1">
    <source>
        <dbReference type="ARBA" id="ARBA00003236"/>
    </source>
</evidence>
<comment type="function">
    <text evidence="1">Is involved in generating a small heat-stable compound (Nod), an acylated oligomer of N-acetylglucosamine, that stimulates mitosis in various plant protoplasts.</text>
</comment>
<comment type="similarity">
    <text evidence="2">Belongs to the polysaccharide deacetylase family.</text>
</comment>
<dbReference type="AlphaFoldDB" id="A0A1M6F5P2"/>
<dbReference type="Proteomes" id="UP000184387">
    <property type="component" value="Unassembled WGS sequence"/>
</dbReference>
<dbReference type="InterPro" id="IPR011330">
    <property type="entry name" value="Glyco_hydro/deAcase_b/a-brl"/>
</dbReference>
<protein>
    <recommendedName>
        <fullName evidence="3">Chitooligosaccharide deacetylase</fullName>
    </recommendedName>
    <alternativeName>
        <fullName evidence="4">Nodulation protein B</fullName>
    </alternativeName>
</protein>
<dbReference type="GO" id="GO:0016810">
    <property type="term" value="F:hydrolase activity, acting on carbon-nitrogen (but not peptide) bonds"/>
    <property type="evidence" value="ECO:0007669"/>
    <property type="project" value="InterPro"/>
</dbReference>
<sequence length="311" mass="34586">MAPASIIRPIREKARMLPTHGRHAYHPWRGRPAWTWPNGARLAVYLGVNLEHFAFGEGLGAELAPGGPHPDVLNYAWRDYGNRVGAWRLIETLDELRLPCTVLMNSAMYHHAPELVAAHRARGDEMAGHGRSNSERQSVLPEAEERTLIAEATEAMRRQEGVAPRGWLSPWIAESHATPDLLAEAGYRYTLNWCSDDQPVWHATRHGPLLAIPYPQEVNDIPSIVARKDGAAQFAEMVVEDFDERLRQVRDGVAQVMGIALHPYIIGQPYRMRALRRALAHVAAHREAVWITTAGGVYDHASCLPAGSLPG</sequence>
<keyword evidence="7" id="KW-1185">Reference proteome</keyword>
<dbReference type="Gene3D" id="3.20.20.370">
    <property type="entry name" value="Glycoside hydrolase/deacetylase"/>
    <property type="match status" value="1"/>
</dbReference>
<dbReference type="EMBL" id="FQZF01000006">
    <property type="protein sequence ID" value="SHI92990.1"/>
    <property type="molecule type" value="Genomic_DNA"/>
</dbReference>
<reference evidence="6 7" key="1">
    <citation type="submission" date="2016-11" db="EMBL/GenBank/DDBJ databases">
        <authorList>
            <person name="Jaros S."/>
            <person name="Januszkiewicz K."/>
            <person name="Wedrychowicz H."/>
        </authorList>
    </citation>
    <scope>NUCLEOTIDE SEQUENCE [LARGE SCALE GENOMIC DNA]</scope>
    <source>
        <strain evidence="6 7">DSM 14916</strain>
    </source>
</reference>
<name>A0A1M6F5P2_9PROT</name>
<dbReference type="CDD" id="cd10979">
    <property type="entry name" value="CE4_PuuE_like"/>
    <property type="match status" value="1"/>
</dbReference>
<evidence type="ECO:0000256" key="3">
    <source>
        <dbReference type="ARBA" id="ARBA00020071"/>
    </source>
</evidence>
<organism evidence="6 7">
    <name type="scientific">Muricoccus roseus</name>
    <dbReference type="NCBI Taxonomy" id="198092"/>
    <lineage>
        <taxon>Bacteria</taxon>
        <taxon>Pseudomonadati</taxon>
        <taxon>Pseudomonadota</taxon>
        <taxon>Alphaproteobacteria</taxon>
        <taxon>Acetobacterales</taxon>
        <taxon>Roseomonadaceae</taxon>
        <taxon>Muricoccus</taxon>
    </lineage>
</organism>